<dbReference type="GO" id="GO:0016747">
    <property type="term" value="F:acyltransferase activity, transferring groups other than amino-acyl groups"/>
    <property type="evidence" value="ECO:0007669"/>
    <property type="project" value="InterPro"/>
</dbReference>
<dbReference type="Gene3D" id="3.40.630.30">
    <property type="match status" value="1"/>
</dbReference>
<dbReference type="CDD" id="cd04301">
    <property type="entry name" value="NAT_SF"/>
    <property type="match status" value="1"/>
</dbReference>
<dbReference type="PANTHER" id="PTHR47370:SF1">
    <property type="entry name" value="ACYL-COA N-ACYLTRANSFERASES (NAT) SUPERFAMILY PROTEIN"/>
    <property type="match status" value="1"/>
</dbReference>
<dbReference type="OrthoDB" id="41532at2759"/>
<organism evidence="2 3">
    <name type="scientific">Arabis nemorensis</name>
    <dbReference type="NCBI Taxonomy" id="586526"/>
    <lineage>
        <taxon>Eukaryota</taxon>
        <taxon>Viridiplantae</taxon>
        <taxon>Streptophyta</taxon>
        <taxon>Embryophyta</taxon>
        <taxon>Tracheophyta</taxon>
        <taxon>Spermatophyta</taxon>
        <taxon>Magnoliopsida</taxon>
        <taxon>eudicotyledons</taxon>
        <taxon>Gunneridae</taxon>
        <taxon>Pentapetalae</taxon>
        <taxon>rosids</taxon>
        <taxon>malvids</taxon>
        <taxon>Brassicales</taxon>
        <taxon>Brassicaceae</taxon>
        <taxon>Arabideae</taxon>
        <taxon>Arabis</taxon>
    </lineage>
</organism>
<dbReference type="SUPFAM" id="SSF55729">
    <property type="entry name" value="Acyl-CoA N-acyltransferases (Nat)"/>
    <property type="match status" value="1"/>
</dbReference>
<keyword evidence="3" id="KW-1185">Reference proteome</keyword>
<reference evidence="2" key="1">
    <citation type="submission" date="2019-07" db="EMBL/GenBank/DDBJ databases">
        <authorList>
            <person name="Dittberner H."/>
        </authorList>
    </citation>
    <scope>NUCLEOTIDE SEQUENCE [LARGE SCALE GENOMIC DNA]</scope>
</reference>
<dbReference type="InterPro" id="IPR052810">
    <property type="entry name" value="Plant_NAT"/>
</dbReference>
<dbReference type="EMBL" id="CABITT030000004">
    <property type="protein sequence ID" value="VVB01828.1"/>
    <property type="molecule type" value="Genomic_DNA"/>
</dbReference>
<dbReference type="InterPro" id="IPR000182">
    <property type="entry name" value="GNAT_dom"/>
</dbReference>
<dbReference type="PANTHER" id="PTHR47370">
    <property type="entry name" value="ACYL-COA N-ACYLTRANSFERASES (NAT) SUPERFAMILY PROTEIN"/>
    <property type="match status" value="1"/>
</dbReference>
<dbReference type="AlphaFoldDB" id="A0A565BKW6"/>
<gene>
    <name evidence="2" type="ORF">ANE_LOCUS12272</name>
</gene>
<dbReference type="InterPro" id="IPR016181">
    <property type="entry name" value="Acyl_CoA_acyltransferase"/>
</dbReference>
<proteinExistence type="predicted"/>
<protein>
    <recommendedName>
        <fullName evidence="1">N-acetyltransferase domain-containing protein</fullName>
    </recommendedName>
</protein>
<comment type="caution">
    <text evidence="2">The sequence shown here is derived from an EMBL/GenBank/DDBJ whole genome shotgun (WGS) entry which is preliminary data.</text>
</comment>
<accession>A0A565BKW6</accession>
<evidence type="ECO:0000313" key="2">
    <source>
        <dbReference type="EMBL" id="VVB01828.1"/>
    </source>
</evidence>
<feature type="domain" description="N-acetyltransferase" evidence="1">
    <location>
        <begin position="13"/>
        <end position="165"/>
    </location>
</feature>
<dbReference type="PROSITE" id="PS51186">
    <property type="entry name" value="GNAT"/>
    <property type="match status" value="1"/>
</dbReference>
<sequence length="392" mass="44341">MVGQWGKEDDEEVTIRCYDDRRDRIEMDCVEKSCEIGHDHQTFLFTDTLGDPICRIRNTPLFTMLVAEVGKKLVGSIQGSVKPVKFHDKSVKVGYVLGLRVVPPYRRRGIGSILVRKMEEWFVVHNADFAYMATEKDNEASLGLFVGRHGYVIFRNPTILVNPVNRARGLKLPSDIGIRKLKVKEAASWYRRHVASTTEFFPEDIDKILGNKLSIGTWLAYYNKDVDNMESWAIVSVWDSSKVFKLRIGKAPLSYLILTKVCNFLGGFLPFLGFPDLFTPFGFYFLYGVHMEGPLRGKLVRALCEHIHNIAASSNHGGACKVVVVEVDGDDDDHHSLLRKCVPHWKMLSCDDDTWCIKPLKCEEKMAGLSEFTNMPLGSNSGSSLFVDPRDV</sequence>
<name>A0A565BKW6_9BRAS</name>
<evidence type="ECO:0000259" key="1">
    <source>
        <dbReference type="PROSITE" id="PS51186"/>
    </source>
</evidence>
<evidence type="ECO:0000313" key="3">
    <source>
        <dbReference type="Proteomes" id="UP000489600"/>
    </source>
</evidence>
<dbReference type="Proteomes" id="UP000489600">
    <property type="component" value="Unassembled WGS sequence"/>
</dbReference>
<dbReference type="Pfam" id="PF00583">
    <property type="entry name" value="Acetyltransf_1"/>
    <property type="match status" value="1"/>
</dbReference>